<dbReference type="PANTHER" id="PTHR46056:SF2">
    <property type="entry name" value="OS10G0474800 PROTEIN"/>
    <property type="match status" value="1"/>
</dbReference>
<dbReference type="Pfam" id="PF00732">
    <property type="entry name" value="GMC_oxred_N"/>
    <property type="match status" value="1"/>
</dbReference>
<proteinExistence type="inferred from homology"/>
<reference evidence="6" key="1">
    <citation type="submission" date="2023-07" db="EMBL/GenBank/DDBJ databases">
        <title>A chromosome-level genome assembly of Lolium multiflorum.</title>
        <authorList>
            <person name="Chen Y."/>
            <person name="Copetti D."/>
            <person name="Kolliker R."/>
            <person name="Studer B."/>
        </authorList>
    </citation>
    <scope>NUCLEOTIDE SEQUENCE</scope>
    <source>
        <strain evidence="6">02402/16</strain>
        <tissue evidence="6">Leaf</tissue>
    </source>
</reference>
<feature type="domain" description="Glucose-methanol-choline oxidoreductase N-terminal" evidence="5">
    <location>
        <begin position="25"/>
        <end position="88"/>
    </location>
</feature>
<dbReference type="Proteomes" id="UP001231189">
    <property type="component" value="Unassembled WGS sequence"/>
</dbReference>
<evidence type="ECO:0000259" key="5">
    <source>
        <dbReference type="Pfam" id="PF00732"/>
    </source>
</evidence>
<dbReference type="GO" id="GO:0050660">
    <property type="term" value="F:flavin adenine dinucleotide binding"/>
    <property type="evidence" value="ECO:0007669"/>
    <property type="project" value="InterPro"/>
</dbReference>
<organism evidence="6 7">
    <name type="scientific">Lolium multiflorum</name>
    <name type="common">Italian ryegrass</name>
    <name type="synonym">Lolium perenne subsp. multiflorum</name>
    <dbReference type="NCBI Taxonomy" id="4521"/>
    <lineage>
        <taxon>Eukaryota</taxon>
        <taxon>Viridiplantae</taxon>
        <taxon>Streptophyta</taxon>
        <taxon>Embryophyta</taxon>
        <taxon>Tracheophyta</taxon>
        <taxon>Spermatophyta</taxon>
        <taxon>Magnoliopsida</taxon>
        <taxon>Liliopsida</taxon>
        <taxon>Poales</taxon>
        <taxon>Poaceae</taxon>
        <taxon>BOP clade</taxon>
        <taxon>Pooideae</taxon>
        <taxon>Poodae</taxon>
        <taxon>Poeae</taxon>
        <taxon>Poeae Chloroplast Group 2 (Poeae type)</taxon>
        <taxon>Loliodinae</taxon>
        <taxon>Loliinae</taxon>
        <taxon>Lolium</taxon>
    </lineage>
</organism>
<gene>
    <name evidence="6" type="ORF">QYE76_035196</name>
</gene>
<evidence type="ECO:0000313" key="7">
    <source>
        <dbReference type="Proteomes" id="UP001231189"/>
    </source>
</evidence>
<dbReference type="InterPro" id="IPR000172">
    <property type="entry name" value="GMC_OxRdtase_N"/>
</dbReference>
<evidence type="ECO:0000256" key="4">
    <source>
        <dbReference type="ARBA" id="ARBA00023002"/>
    </source>
</evidence>
<name>A0AAD8VNZ2_LOLMU</name>
<evidence type="ECO:0000313" key="6">
    <source>
        <dbReference type="EMBL" id="KAK1611523.1"/>
    </source>
</evidence>
<keyword evidence="4" id="KW-0560">Oxidoreductase</keyword>
<dbReference type="AlphaFoldDB" id="A0AAD8VNZ2"/>
<sequence length="91" mass="9828">MQPCSGSLADKNLAVKLAASGSHRARHKHCGSCFLGCPTGDNRGTDTTWLFDDVQHAAVILVGCKAERFILKSSDDKNRQSNKCVGLVRRA</sequence>
<evidence type="ECO:0000256" key="3">
    <source>
        <dbReference type="ARBA" id="ARBA00022827"/>
    </source>
</evidence>
<keyword evidence="2" id="KW-0285">Flavoprotein</keyword>
<evidence type="ECO:0000256" key="2">
    <source>
        <dbReference type="ARBA" id="ARBA00022630"/>
    </source>
</evidence>
<accession>A0AAD8VNZ2</accession>
<comment type="caution">
    <text evidence="6">The sequence shown here is derived from an EMBL/GenBank/DDBJ whole genome shotgun (WGS) entry which is preliminary data.</text>
</comment>
<dbReference type="PANTHER" id="PTHR46056">
    <property type="entry name" value="LONG-CHAIN-ALCOHOL OXIDASE"/>
    <property type="match status" value="1"/>
</dbReference>
<dbReference type="GO" id="GO:0016614">
    <property type="term" value="F:oxidoreductase activity, acting on CH-OH group of donors"/>
    <property type="evidence" value="ECO:0007669"/>
    <property type="project" value="InterPro"/>
</dbReference>
<evidence type="ECO:0000256" key="1">
    <source>
        <dbReference type="ARBA" id="ARBA00010790"/>
    </source>
</evidence>
<keyword evidence="7" id="KW-1185">Reference proteome</keyword>
<protein>
    <recommendedName>
        <fullName evidence="5">Glucose-methanol-choline oxidoreductase N-terminal domain-containing protein</fullName>
    </recommendedName>
</protein>
<keyword evidence="3" id="KW-0274">FAD</keyword>
<comment type="similarity">
    <text evidence="1">Belongs to the GMC oxidoreductase family.</text>
</comment>
<dbReference type="EMBL" id="JAUUTY010000007">
    <property type="protein sequence ID" value="KAK1611523.1"/>
    <property type="molecule type" value="Genomic_DNA"/>
</dbReference>